<keyword evidence="2" id="KW-1185">Reference proteome</keyword>
<dbReference type="Pfam" id="PF19807">
    <property type="entry name" value="DUF6290"/>
    <property type="match status" value="1"/>
</dbReference>
<dbReference type="Proteomes" id="UP000019246">
    <property type="component" value="Unassembled WGS sequence"/>
</dbReference>
<dbReference type="STRING" id="1265818.MAQA_15706"/>
<sequence>MSSTITIRVSDEEKEFIKKMATFYGLSVSELSRKQLLEALEDQIDLNVYKEALQAHKAKDESISLQEMKRVLE</sequence>
<dbReference type="NCBIfam" id="NF046040">
    <property type="entry name" value="RelB_antitoxin"/>
    <property type="match status" value="1"/>
</dbReference>
<dbReference type="GO" id="GO:0003677">
    <property type="term" value="F:DNA binding"/>
    <property type="evidence" value="ECO:0007669"/>
    <property type="project" value="UniProtKB-KW"/>
</dbReference>
<comment type="caution">
    <text evidence="1">The sequence shown here is derived from an EMBL/GenBank/DDBJ whole genome shotgun (WGS) entry which is preliminary data.</text>
</comment>
<evidence type="ECO:0000313" key="2">
    <source>
        <dbReference type="Proteomes" id="UP000019246"/>
    </source>
</evidence>
<name>W7B1M2_9LIST</name>
<keyword evidence="1" id="KW-0238">DNA-binding</keyword>
<dbReference type="PATRIC" id="fig|1265818.5.peg.3171"/>
<reference evidence="1 2" key="1">
    <citation type="journal article" date="2014" name="Int. J. Syst. Evol. Microbiol.">
        <title>Listeria floridensis sp. nov., Listeria aquatica sp. nov., Listeria cornellensis sp. nov., Listeria riparia sp. nov. and Listeria grandensis sp. nov., from agricultural and natural environments.</title>
        <authorList>
            <person name="den Bakker H.C."/>
            <person name="Warchocki S."/>
            <person name="Wright E.M."/>
            <person name="Allred A.F."/>
            <person name="Ahlstrom C."/>
            <person name="Manuel C.S."/>
            <person name="Stasiewicz M.J."/>
            <person name="Burrell A."/>
            <person name="Roof S."/>
            <person name="Strawn L."/>
            <person name="Fortes E.D."/>
            <person name="Nightingale K.K."/>
            <person name="Kephart D."/>
            <person name="Wiedmann M."/>
        </authorList>
    </citation>
    <scope>NUCLEOTIDE SEQUENCE [LARGE SCALE GENOMIC DNA]</scope>
    <source>
        <strain evidence="1 2">FSL S10-1188</strain>
    </source>
</reference>
<dbReference type="AlphaFoldDB" id="W7B1M2"/>
<dbReference type="InterPro" id="IPR046257">
    <property type="entry name" value="DUF6290"/>
</dbReference>
<dbReference type="OrthoDB" id="1691100at2"/>
<proteinExistence type="predicted"/>
<dbReference type="RefSeq" id="WP_036074477.1">
    <property type="nucleotide sequence ID" value="NZ_AOCG01000022.1"/>
</dbReference>
<organism evidence="1 2">
    <name type="scientific">Listeria aquatica FSL S10-1188</name>
    <dbReference type="NCBI Taxonomy" id="1265818"/>
    <lineage>
        <taxon>Bacteria</taxon>
        <taxon>Bacillati</taxon>
        <taxon>Bacillota</taxon>
        <taxon>Bacilli</taxon>
        <taxon>Bacillales</taxon>
        <taxon>Listeriaceae</taxon>
        <taxon>Listeria</taxon>
    </lineage>
</organism>
<dbReference type="EMBL" id="AOCG01000022">
    <property type="protein sequence ID" value="EUJ16596.1"/>
    <property type="molecule type" value="Genomic_DNA"/>
</dbReference>
<protein>
    <submittedName>
        <fullName evidence="1">CopG/DNA-binding domain-containing protein</fullName>
    </submittedName>
</protein>
<evidence type="ECO:0000313" key="1">
    <source>
        <dbReference type="EMBL" id="EUJ16596.1"/>
    </source>
</evidence>
<accession>W7B1M2</accession>
<gene>
    <name evidence="1" type="ORF">MAQA_15706</name>
</gene>